<protein>
    <recommendedName>
        <fullName evidence="1">ASCH domain-containing protein</fullName>
    </recommendedName>
</protein>
<dbReference type="EMBL" id="CP001634">
    <property type="protein sequence ID" value="ACR80775.1"/>
    <property type="molecule type" value="Genomic_DNA"/>
</dbReference>
<evidence type="ECO:0000259" key="1">
    <source>
        <dbReference type="SMART" id="SM01022"/>
    </source>
</evidence>
<dbReference type="Pfam" id="PF04266">
    <property type="entry name" value="ASCH"/>
    <property type="match status" value="1"/>
</dbReference>
<dbReference type="InterPro" id="IPR007374">
    <property type="entry name" value="ASCH_domain"/>
</dbReference>
<evidence type="ECO:0000313" key="2">
    <source>
        <dbReference type="EMBL" id="ACR80775.1"/>
    </source>
</evidence>
<reference evidence="2 3" key="2">
    <citation type="journal article" date="2011" name="J. Bacteriol.">
        <title>Genome Sequence of Kosmotoga olearia Strain TBF 19.5.1, a Thermophilic Bacterium with a Wide Growth Temperature Range, Isolated from the Troll B Oil Platform in the North Sea.</title>
        <authorList>
            <person name="Swithers K.S."/>
            <person name="Dipippo J.L."/>
            <person name="Bruce D.C."/>
            <person name="Detter C."/>
            <person name="Tapia R."/>
            <person name="Han S."/>
            <person name="Goodwin L.A."/>
            <person name="Han J."/>
            <person name="Woyke T."/>
            <person name="Pitluck S."/>
            <person name="Pennacchio L."/>
            <person name="Nolan M."/>
            <person name="Mikhailova N."/>
            <person name="Land M.L."/>
            <person name="Nesbo C.L."/>
            <person name="Gogarten J.P."/>
            <person name="Noll K.M."/>
        </authorList>
    </citation>
    <scope>NUCLEOTIDE SEQUENCE [LARGE SCALE GENOMIC DNA]</scope>
    <source>
        <strain evidence="3">ATCC BAA-1733 / DSM 21960 / TBF 19.5.1</strain>
    </source>
</reference>
<gene>
    <name evidence="2" type="ordered locus">Kole_2098</name>
</gene>
<keyword evidence="3" id="KW-1185">Reference proteome</keyword>
<name>C5CI73_KOSOT</name>
<dbReference type="InterPro" id="IPR016645">
    <property type="entry name" value="UCP016134"/>
</dbReference>
<organism evidence="2 3">
    <name type="scientific">Kosmotoga olearia (strain ATCC BAA-1733 / DSM 21960 / TBF 19.5.1)</name>
    <dbReference type="NCBI Taxonomy" id="521045"/>
    <lineage>
        <taxon>Bacteria</taxon>
        <taxon>Thermotogati</taxon>
        <taxon>Thermotogota</taxon>
        <taxon>Thermotogae</taxon>
        <taxon>Kosmotogales</taxon>
        <taxon>Kosmotogaceae</taxon>
        <taxon>Kosmotoga</taxon>
    </lineage>
</organism>
<dbReference type="RefSeq" id="WP_015869416.1">
    <property type="nucleotide sequence ID" value="NC_012785.1"/>
</dbReference>
<dbReference type="eggNOG" id="COG4043">
    <property type="taxonomic scope" value="Bacteria"/>
</dbReference>
<dbReference type="Proteomes" id="UP000002382">
    <property type="component" value="Chromosome"/>
</dbReference>
<sequence>MEHKMKLLPEPFELIKTRKKVIEVRLNDEKRQKIKIGDTIVFSKLPDLNEKLRVKVVGLLHYETFEQLYRDIPFKYFGREGKTLEWMLESTYKIYTREQERKYGVLGIRIELLE</sequence>
<dbReference type="OrthoDB" id="388395at2"/>
<dbReference type="AlphaFoldDB" id="C5CI73"/>
<evidence type="ECO:0000313" key="3">
    <source>
        <dbReference type="Proteomes" id="UP000002382"/>
    </source>
</evidence>
<dbReference type="PIRSF" id="PIRSF016134">
    <property type="entry name" value="UCP016134"/>
    <property type="match status" value="1"/>
</dbReference>
<dbReference type="CDD" id="cd06555">
    <property type="entry name" value="ASCH_PF0470_like"/>
    <property type="match status" value="1"/>
</dbReference>
<dbReference type="HOGENOM" id="CLU_139906_1_0_0"/>
<reference evidence="2 3" key="1">
    <citation type="submission" date="2009-06" db="EMBL/GenBank/DDBJ databases">
        <title>Complete sequence of Thermotogales bacterium TBF 19.5.1.</title>
        <authorList>
            <consortium name="US DOE Joint Genome Institute"/>
            <person name="Lucas S."/>
            <person name="Copeland A."/>
            <person name="Lapidus A."/>
            <person name="Glavina del Rio T."/>
            <person name="Tice H."/>
            <person name="Bruce D."/>
            <person name="Goodwin L."/>
            <person name="Pitluck S."/>
            <person name="Chertkov O."/>
            <person name="Brettin T."/>
            <person name="Detter J.C."/>
            <person name="Han C."/>
            <person name="Schmutz J."/>
            <person name="Larimer F."/>
            <person name="Land M."/>
            <person name="Hauser L."/>
            <person name="Kyrpides N."/>
            <person name="Ovchinnikova G."/>
            <person name="Noll K."/>
        </authorList>
    </citation>
    <scope>NUCLEOTIDE SEQUENCE [LARGE SCALE GENOMIC DNA]</scope>
    <source>
        <strain evidence="3">ATCC BAA-1733 / DSM 21960 / TBF 19.5.1</strain>
    </source>
</reference>
<proteinExistence type="predicted"/>
<dbReference type="Gene3D" id="2.30.130.30">
    <property type="entry name" value="Hypothetical protein"/>
    <property type="match status" value="1"/>
</dbReference>
<dbReference type="KEGG" id="kol:Kole_2098"/>
<dbReference type="InterPro" id="IPR015947">
    <property type="entry name" value="PUA-like_sf"/>
</dbReference>
<dbReference type="SUPFAM" id="SSF88697">
    <property type="entry name" value="PUA domain-like"/>
    <property type="match status" value="1"/>
</dbReference>
<accession>C5CI73</accession>
<feature type="domain" description="ASCH" evidence="1">
    <location>
        <begin position="5"/>
        <end position="114"/>
    </location>
</feature>
<dbReference type="SMART" id="SM01022">
    <property type="entry name" value="ASCH"/>
    <property type="match status" value="1"/>
</dbReference>